<dbReference type="PANTHER" id="PTHR30474:SF2">
    <property type="entry name" value="PEPTIDOGLYCAN GLYCOSYLTRANSFERASE FTSW-RELATED"/>
    <property type="match status" value="1"/>
</dbReference>
<evidence type="ECO:0000256" key="7">
    <source>
        <dbReference type="ARBA" id="ARBA00022989"/>
    </source>
</evidence>
<dbReference type="AlphaFoldDB" id="A0A381VEL4"/>
<comment type="subcellular location">
    <subcellularLocation>
        <location evidence="1">Membrane</location>
        <topology evidence="1">Multi-pass membrane protein</topology>
    </subcellularLocation>
</comment>
<dbReference type="GO" id="GO:0032153">
    <property type="term" value="C:cell division site"/>
    <property type="evidence" value="ECO:0007669"/>
    <property type="project" value="TreeGrafter"/>
</dbReference>
<keyword evidence="8 12" id="KW-0472">Membrane</keyword>
<feature type="transmembrane region" description="Helical" evidence="12">
    <location>
        <begin position="339"/>
        <end position="360"/>
    </location>
</feature>
<dbReference type="GO" id="GO:0015648">
    <property type="term" value="F:lipid-linked peptidoglycan transporter activity"/>
    <property type="evidence" value="ECO:0007669"/>
    <property type="project" value="TreeGrafter"/>
</dbReference>
<evidence type="ECO:0000256" key="3">
    <source>
        <dbReference type="ARBA" id="ARBA00022679"/>
    </source>
</evidence>
<feature type="transmembrane region" description="Helical" evidence="12">
    <location>
        <begin position="189"/>
        <end position="206"/>
    </location>
</feature>
<reference evidence="13" key="1">
    <citation type="submission" date="2018-05" db="EMBL/GenBank/DDBJ databases">
        <authorList>
            <person name="Lanie J.A."/>
            <person name="Ng W.-L."/>
            <person name="Kazmierczak K.M."/>
            <person name="Andrzejewski T.M."/>
            <person name="Davidsen T.M."/>
            <person name="Wayne K.J."/>
            <person name="Tettelin H."/>
            <person name="Glass J.I."/>
            <person name="Rusch D."/>
            <person name="Podicherti R."/>
            <person name="Tsui H.-C.T."/>
            <person name="Winkler M.E."/>
        </authorList>
    </citation>
    <scope>NUCLEOTIDE SEQUENCE</scope>
</reference>
<feature type="transmembrane region" description="Helical" evidence="12">
    <location>
        <begin position="261"/>
        <end position="286"/>
    </location>
</feature>
<evidence type="ECO:0000256" key="6">
    <source>
        <dbReference type="ARBA" id="ARBA00022984"/>
    </source>
</evidence>
<dbReference type="EMBL" id="UINC01008632">
    <property type="protein sequence ID" value="SVA38809.1"/>
    <property type="molecule type" value="Genomic_DNA"/>
</dbReference>
<gene>
    <name evidence="13" type="ORF">METZ01_LOCUS91663</name>
</gene>
<protein>
    <recommendedName>
        <fullName evidence="10">peptidoglycan glycosyltransferase</fullName>
        <ecNumber evidence="10">2.4.99.28</ecNumber>
    </recommendedName>
    <alternativeName>
        <fullName evidence="9">Peptidoglycan polymerase</fullName>
    </alternativeName>
</protein>
<evidence type="ECO:0000256" key="11">
    <source>
        <dbReference type="ARBA" id="ARBA00049902"/>
    </source>
</evidence>
<evidence type="ECO:0000256" key="9">
    <source>
        <dbReference type="ARBA" id="ARBA00032370"/>
    </source>
</evidence>
<comment type="catalytic activity">
    <reaction evidence="11">
        <text>[GlcNAc-(1-&gt;4)-Mur2Ac(oyl-L-Ala-gamma-D-Glu-L-Lys-D-Ala-D-Ala)](n)-di-trans,octa-cis-undecaprenyl diphosphate + beta-D-GlcNAc-(1-&gt;4)-Mur2Ac(oyl-L-Ala-gamma-D-Glu-L-Lys-D-Ala-D-Ala)-di-trans,octa-cis-undecaprenyl diphosphate = [GlcNAc-(1-&gt;4)-Mur2Ac(oyl-L-Ala-gamma-D-Glu-L-Lys-D-Ala-D-Ala)](n+1)-di-trans,octa-cis-undecaprenyl diphosphate + di-trans,octa-cis-undecaprenyl diphosphate + H(+)</text>
        <dbReference type="Rhea" id="RHEA:23708"/>
        <dbReference type="Rhea" id="RHEA-COMP:9602"/>
        <dbReference type="Rhea" id="RHEA-COMP:9603"/>
        <dbReference type="ChEBI" id="CHEBI:15378"/>
        <dbReference type="ChEBI" id="CHEBI:58405"/>
        <dbReference type="ChEBI" id="CHEBI:60033"/>
        <dbReference type="ChEBI" id="CHEBI:78435"/>
        <dbReference type="EC" id="2.4.99.28"/>
    </reaction>
</comment>
<keyword evidence="6" id="KW-0573">Peptidoglycan synthesis</keyword>
<organism evidence="13">
    <name type="scientific">marine metagenome</name>
    <dbReference type="NCBI Taxonomy" id="408172"/>
    <lineage>
        <taxon>unclassified sequences</taxon>
        <taxon>metagenomes</taxon>
        <taxon>ecological metagenomes</taxon>
    </lineage>
</organism>
<evidence type="ECO:0000256" key="1">
    <source>
        <dbReference type="ARBA" id="ARBA00004141"/>
    </source>
</evidence>
<keyword evidence="2" id="KW-0328">Glycosyltransferase</keyword>
<dbReference type="PANTHER" id="PTHR30474">
    <property type="entry name" value="CELL CYCLE PROTEIN"/>
    <property type="match status" value="1"/>
</dbReference>
<dbReference type="GO" id="GO:0008955">
    <property type="term" value="F:peptidoglycan glycosyltransferase activity"/>
    <property type="evidence" value="ECO:0007669"/>
    <property type="project" value="UniProtKB-EC"/>
</dbReference>
<feature type="transmembrane region" description="Helical" evidence="12">
    <location>
        <begin position="306"/>
        <end position="327"/>
    </location>
</feature>
<proteinExistence type="predicted"/>
<dbReference type="EC" id="2.4.99.28" evidence="10"/>
<dbReference type="Pfam" id="PF01098">
    <property type="entry name" value="FTSW_RODA_SPOVE"/>
    <property type="match status" value="1"/>
</dbReference>
<evidence type="ECO:0000256" key="12">
    <source>
        <dbReference type="SAM" id="Phobius"/>
    </source>
</evidence>
<dbReference type="GO" id="GO:0051301">
    <property type="term" value="P:cell division"/>
    <property type="evidence" value="ECO:0007669"/>
    <property type="project" value="InterPro"/>
</dbReference>
<dbReference type="InterPro" id="IPR001182">
    <property type="entry name" value="FtsW/RodA"/>
</dbReference>
<dbReference type="GO" id="GO:0008360">
    <property type="term" value="P:regulation of cell shape"/>
    <property type="evidence" value="ECO:0007669"/>
    <property type="project" value="UniProtKB-KW"/>
</dbReference>
<feature type="transmembrane region" description="Helical" evidence="12">
    <location>
        <begin position="76"/>
        <end position="95"/>
    </location>
</feature>
<dbReference type="GO" id="GO:0009252">
    <property type="term" value="P:peptidoglycan biosynthetic process"/>
    <property type="evidence" value="ECO:0007669"/>
    <property type="project" value="UniProtKB-KW"/>
</dbReference>
<keyword evidence="5" id="KW-0133">Cell shape</keyword>
<dbReference type="GO" id="GO:0005886">
    <property type="term" value="C:plasma membrane"/>
    <property type="evidence" value="ECO:0007669"/>
    <property type="project" value="TreeGrafter"/>
</dbReference>
<name>A0A381VEL4_9ZZZZ</name>
<evidence type="ECO:0000256" key="5">
    <source>
        <dbReference type="ARBA" id="ARBA00022960"/>
    </source>
</evidence>
<feature type="transmembrane region" description="Helical" evidence="12">
    <location>
        <begin position="16"/>
        <end position="40"/>
    </location>
</feature>
<feature type="transmembrane region" description="Helical" evidence="12">
    <location>
        <begin position="167"/>
        <end position="184"/>
    </location>
</feature>
<keyword evidence="3" id="KW-0808">Transferase</keyword>
<evidence type="ECO:0000313" key="13">
    <source>
        <dbReference type="EMBL" id="SVA38809.1"/>
    </source>
</evidence>
<feature type="transmembrane region" description="Helical" evidence="12">
    <location>
        <begin position="144"/>
        <end position="161"/>
    </location>
</feature>
<feature type="transmembrane region" description="Helical" evidence="12">
    <location>
        <begin position="115"/>
        <end position="132"/>
    </location>
</feature>
<feature type="transmembrane region" description="Helical" evidence="12">
    <location>
        <begin position="46"/>
        <end position="64"/>
    </location>
</feature>
<keyword evidence="4 12" id="KW-0812">Transmembrane</keyword>
<evidence type="ECO:0000256" key="4">
    <source>
        <dbReference type="ARBA" id="ARBA00022692"/>
    </source>
</evidence>
<evidence type="ECO:0000256" key="2">
    <source>
        <dbReference type="ARBA" id="ARBA00022676"/>
    </source>
</evidence>
<evidence type="ECO:0000256" key="8">
    <source>
        <dbReference type="ARBA" id="ARBA00023136"/>
    </source>
</evidence>
<sequence length="375" mass="41814">MLAKESIKTKQMPDKSLLFVILTMIVFGWIMSFSASLANFNSYNWFIKHTIFVFGGLFLGLIALRIPITVYKKISVPLFIFTLILLAMVFLPYPIGVYAGGARRWINLGFFNFQPSELMKLAMILYMAGFLIRQEKDVRHSWKGFIKTFTIIFVACILVAIEVDIGASLIISLTAMAMLFAAGAYLKQLAIVISSLGVIASILIYINPNRLSRLTEFITHQSEVYQTAQALTGIARGGWFGTGLGGGIQKYELLPEPHSDMIFAVIGEELGILGMLFILLSFTYILKKGFEIAKIALKKGRKYSSFVAFGICTWFAMQVTVNIGVNLGLLPVTGFTLPLISYGGSSMIMSIISLAILMRIDMENRTKYVKQRDYV</sequence>
<accession>A0A381VEL4</accession>
<keyword evidence="7 12" id="KW-1133">Transmembrane helix</keyword>
<evidence type="ECO:0000256" key="10">
    <source>
        <dbReference type="ARBA" id="ARBA00044770"/>
    </source>
</evidence>